<dbReference type="GO" id="GO:0006508">
    <property type="term" value="P:proteolysis"/>
    <property type="evidence" value="ECO:0007669"/>
    <property type="project" value="UniProtKB-KW"/>
</dbReference>
<comment type="catalytic activity">
    <reaction evidence="6 7">
        <text>Release of N-terminal amino acids, preferentially methionine, from peptides and arylamides.</text>
        <dbReference type="EC" id="3.4.11.18"/>
    </reaction>
</comment>
<dbReference type="HAMAP" id="MF_01974">
    <property type="entry name" value="MetAP_1"/>
    <property type="match status" value="1"/>
</dbReference>
<comment type="similarity">
    <text evidence="6">Belongs to the peptidase M24A family. Methionine aminopeptidase type 1 subfamily.</text>
</comment>
<feature type="binding site" evidence="6">
    <location>
        <position position="105"/>
    </location>
    <ligand>
        <name>a divalent metal cation</name>
        <dbReference type="ChEBI" id="CHEBI:60240"/>
        <label>1</label>
    </ligand>
</feature>
<feature type="binding site" evidence="6">
    <location>
        <position position="105"/>
    </location>
    <ligand>
        <name>a divalent metal cation</name>
        <dbReference type="ChEBI" id="CHEBI:60240"/>
        <label>2</label>
        <note>catalytic</note>
    </ligand>
</feature>
<comment type="caution">
    <text evidence="9">The sequence shown here is derived from an EMBL/GenBank/DDBJ whole genome shotgun (WGS) entry which is preliminary data.</text>
</comment>
<comment type="function">
    <text evidence="1 6">Removes the N-terminal methionine from nascent proteins. The N-terminal methionine is often cleaved when the second residue in the primary sequence is small and uncharged (Met-Ala-, Cys, Gly, Pro, Ser, Thr, or Val). Requires deformylation of the N(alpha)-formylated initiator methionine before it can be hydrolyzed.</text>
</comment>
<proteinExistence type="inferred from homology"/>
<dbReference type="GO" id="GO:0070006">
    <property type="term" value="F:metalloaminopeptidase activity"/>
    <property type="evidence" value="ECO:0007669"/>
    <property type="project" value="UniProtKB-UniRule"/>
</dbReference>
<name>A0A2M7S9I7_9BACT</name>
<evidence type="ECO:0000256" key="2">
    <source>
        <dbReference type="ARBA" id="ARBA00022438"/>
    </source>
</evidence>
<evidence type="ECO:0000256" key="6">
    <source>
        <dbReference type="HAMAP-Rule" id="MF_01974"/>
    </source>
</evidence>
<feature type="binding site" evidence="6">
    <location>
        <position position="77"/>
    </location>
    <ligand>
        <name>substrate</name>
    </ligand>
</feature>
<dbReference type="CDD" id="cd01086">
    <property type="entry name" value="MetAP1"/>
    <property type="match status" value="1"/>
</dbReference>
<dbReference type="GO" id="GO:0046872">
    <property type="term" value="F:metal ion binding"/>
    <property type="evidence" value="ECO:0007669"/>
    <property type="project" value="UniProtKB-UniRule"/>
</dbReference>
<dbReference type="InterPro" id="IPR036005">
    <property type="entry name" value="Creatinase/aminopeptidase-like"/>
</dbReference>
<evidence type="ECO:0000256" key="4">
    <source>
        <dbReference type="ARBA" id="ARBA00022723"/>
    </source>
</evidence>
<feature type="binding site" evidence="6">
    <location>
        <position position="232"/>
    </location>
    <ligand>
        <name>a divalent metal cation</name>
        <dbReference type="ChEBI" id="CHEBI:60240"/>
        <label>2</label>
        <note>catalytic</note>
    </ligand>
</feature>
<dbReference type="InterPro" id="IPR001714">
    <property type="entry name" value="Pept_M24_MAP"/>
</dbReference>
<dbReference type="InterPro" id="IPR000994">
    <property type="entry name" value="Pept_M24"/>
</dbReference>
<dbReference type="NCBIfam" id="TIGR00500">
    <property type="entry name" value="met_pdase_I"/>
    <property type="match status" value="1"/>
</dbReference>
<keyword evidence="5 6" id="KW-0378">Hydrolase</keyword>
<dbReference type="EC" id="3.4.11.18" evidence="6 7"/>
<dbReference type="PANTHER" id="PTHR43330:SF27">
    <property type="entry name" value="METHIONINE AMINOPEPTIDASE"/>
    <property type="match status" value="1"/>
</dbReference>
<evidence type="ECO:0000256" key="5">
    <source>
        <dbReference type="ARBA" id="ARBA00022801"/>
    </source>
</evidence>
<evidence type="ECO:0000256" key="3">
    <source>
        <dbReference type="ARBA" id="ARBA00022670"/>
    </source>
</evidence>
<gene>
    <name evidence="6 9" type="primary">map</name>
    <name evidence="9" type="ORF">COY52_07765</name>
</gene>
<dbReference type="GO" id="GO:0004239">
    <property type="term" value="F:initiator methionyl aminopeptidase activity"/>
    <property type="evidence" value="ECO:0007669"/>
    <property type="project" value="UniProtKB-UniRule"/>
</dbReference>
<evidence type="ECO:0000313" key="9">
    <source>
        <dbReference type="EMBL" id="PIZ16161.1"/>
    </source>
</evidence>
<dbReference type="Gene3D" id="3.90.230.10">
    <property type="entry name" value="Creatinase/methionine aminopeptidase superfamily"/>
    <property type="match status" value="1"/>
</dbReference>
<dbReference type="InterPro" id="IPR002467">
    <property type="entry name" value="Pept_M24A_MAP1"/>
</dbReference>
<dbReference type="SUPFAM" id="SSF55920">
    <property type="entry name" value="Creatinase/aminopeptidase"/>
    <property type="match status" value="1"/>
</dbReference>
<keyword evidence="4 6" id="KW-0479">Metal-binding</keyword>
<dbReference type="Proteomes" id="UP000229307">
    <property type="component" value="Unassembled WGS sequence"/>
</dbReference>
<feature type="binding site" evidence="6">
    <location>
        <position position="175"/>
    </location>
    <ligand>
        <name>substrate</name>
    </ligand>
</feature>
<feature type="domain" description="Peptidase M24" evidence="8">
    <location>
        <begin position="12"/>
        <end position="237"/>
    </location>
</feature>
<accession>A0A2M7S9I7</accession>
<protein>
    <recommendedName>
        <fullName evidence="6 7">Methionine aminopeptidase</fullName>
        <shortName evidence="6">MAP</shortName>
        <shortName evidence="6">MetAP</shortName>
        <ecNumber evidence="6 7">3.4.11.18</ecNumber>
    </recommendedName>
    <alternativeName>
        <fullName evidence="6">Peptidase M</fullName>
    </alternativeName>
</protein>
<dbReference type="AlphaFoldDB" id="A0A2M7S9I7"/>
<evidence type="ECO:0000256" key="7">
    <source>
        <dbReference type="RuleBase" id="RU003653"/>
    </source>
</evidence>
<dbReference type="GO" id="GO:0005829">
    <property type="term" value="C:cytosol"/>
    <property type="evidence" value="ECO:0007669"/>
    <property type="project" value="TreeGrafter"/>
</dbReference>
<organism evidence="9 10">
    <name type="scientific">Candidatus Desantisbacteria bacterium CG_4_10_14_0_8_um_filter_48_22</name>
    <dbReference type="NCBI Taxonomy" id="1974543"/>
    <lineage>
        <taxon>Bacteria</taxon>
        <taxon>Candidatus Desantisiibacteriota</taxon>
    </lineage>
</organism>
<evidence type="ECO:0000256" key="1">
    <source>
        <dbReference type="ARBA" id="ARBA00002521"/>
    </source>
</evidence>
<reference evidence="10" key="1">
    <citation type="submission" date="2017-09" db="EMBL/GenBank/DDBJ databases">
        <title>Depth-based differentiation of microbial function through sediment-hosted aquifers and enrichment of novel symbionts in the deep terrestrial subsurface.</title>
        <authorList>
            <person name="Probst A.J."/>
            <person name="Ladd B."/>
            <person name="Jarett J.K."/>
            <person name="Geller-Mcgrath D.E."/>
            <person name="Sieber C.M.K."/>
            <person name="Emerson J.B."/>
            <person name="Anantharaman K."/>
            <person name="Thomas B.C."/>
            <person name="Malmstrom R."/>
            <person name="Stieglmeier M."/>
            <person name="Klingl A."/>
            <person name="Woyke T."/>
            <person name="Ryan C.M."/>
            <person name="Banfield J.F."/>
        </authorList>
    </citation>
    <scope>NUCLEOTIDE SEQUENCE [LARGE SCALE GENOMIC DNA]</scope>
</reference>
<sequence>MINIRSREEIAGIEKACRIAAEILDILKREARAGKSTQFLDDAAQKICANKKARLAFKGYRGFPGNICTSVNDEVVHGIPSSRILEKGDIVGIDVGVCCNGFYGDTAATVGVESISSEAKKLLEATEAALYKGIEKAREGNRLSDISHAVQFYVESRGYSVVRELTGHGIGRNLHEEPGIPNFGPPGKGPVLKKGIVLAIEPMVSQGRKEITILDNGWTVVTRDRSLAAHFEHTISVDSAGPRILTRI</sequence>
<feature type="binding site" evidence="6">
    <location>
        <position position="168"/>
    </location>
    <ligand>
        <name>a divalent metal cation</name>
        <dbReference type="ChEBI" id="CHEBI:60240"/>
        <label>2</label>
        <note>catalytic</note>
    </ligand>
</feature>
<evidence type="ECO:0000313" key="10">
    <source>
        <dbReference type="Proteomes" id="UP000229307"/>
    </source>
</evidence>
<keyword evidence="3 6" id="KW-0645">Protease</keyword>
<comment type="cofactor">
    <cofactor evidence="6">
        <name>Co(2+)</name>
        <dbReference type="ChEBI" id="CHEBI:48828"/>
    </cofactor>
    <cofactor evidence="6">
        <name>Zn(2+)</name>
        <dbReference type="ChEBI" id="CHEBI:29105"/>
    </cofactor>
    <cofactor evidence="6">
        <name>Mn(2+)</name>
        <dbReference type="ChEBI" id="CHEBI:29035"/>
    </cofactor>
    <cofactor evidence="6">
        <name>Fe(2+)</name>
        <dbReference type="ChEBI" id="CHEBI:29033"/>
    </cofactor>
    <text evidence="6">Binds 2 divalent metal cations per subunit. Has a high-affinity and a low affinity metal-binding site. The true nature of the physiological cofactor is under debate. The enzyme is active with cobalt, zinc, manganese or divalent iron ions. Most likely, methionine aminopeptidases function as mononuclear Fe(2+)-metalloproteases under physiological conditions, and the catalytically relevant metal-binding site has been assigned to the histidine-containing high-affinity site.</text>
</comment>
<dbReference type="PRINTS" id="PR00599">
    <property type="entry name" value="MAPEPTIDASE"/>
</dbReference>
<dbReference type="PANTHER" id="PTHR43330">
    <property type="entry name" value="METHIONINE AMINOPEPTIDASE"/>
    <property type="match status" value="1"/>
</dbReference>
<dbReference type="EMBL" id="PFMR01000206">
    <property type="protein sequence ID" value="PIZ16161.1"/>
    <property type="molecule type" value="Genomic_DNA"/>
</dbReference>
<comment type="subunit">
    <text evidence="6">Monomer.</text>
</comment>
<feature type="binding site" evidence="6">
    <location>
        <position position="232"/>
    </location>
    <ligand>
        <name>a divalent metal cation</name>
        <dbReference type="ChEBI" id="CHEBI:60240"/>
        <label>1</label>
    </ligand>
</feature>
<feature type="binding site" evidence="6">
    <location>
        <position position="201"/>
    </location>
    <ligand>
        <name>a divalent metal cation</name>
        <dbReference type="ChEBI" id="CHEBI:60240"/>
        <label>2</label>
        <note>catalytic</note>
    </ligand>
</feature>
<dbReference type="Pfam" id="PF00557">
    <property type="entry name" value="Peptidase_M24"/>
    <property type="match status" value="1"/>
</dbReference>
<feature type="binding site" evidence="6">
    <location>
        <position position="94"/>
    </location>
    <ligand>
        <name>a divalent metal cation</name>
        <dbReference type="ChEBI" id="CHEBI:60240"/>
        <label>1</label>
    </ligand>
</feature>
<keyword evidence="2 6" id="KW-0031">Aminopeptidase</keyword>
<evidence type="ECO:0000259" key="8">
    <source>
        <dbReference type="Pfam" id="PF00557"/>
    </source>
</evidence>